<keyword evidence="2" id="KW-0560">Oxidoreductase</keyword>
<dbReference type="RefSeq" id="WP_228862732.1">
    <property type="nucleotide sequence ID" value="NZ_CP018470.1"/>
</dbReference>
<dbReference type="InterPro" id="IPR036291">
    <property type="entry name" value="NAD(P)-bd_dom_sf"/>
</dbReference>
<dbReference type="CDD" id="cd05233">
    <property type="entry name" value="SDR_c"/>
    <property type="match status" value="1"/>
</dbReference>
<dbReference type="Proteomes" id="UP001430544">
    <property type="component" value="Unassembled WGS sequence"/>
</dbReference>
<evidence type="ECO:0000313" key="4">
    <source>
        <dbReference type="Proteomes" id="UP001430544"/>
    </source>
</evidence>
<gene>
    <name evidence="3" type="ORF">LN473_16795</name>
</gene>
<keyword evidence="4" id="KW-1185">Reference proteome</keyword>
<dbReference type="EMBL" id="JAJIUN010000070">
    <property type="protein sequence ID" value="MCC8623607.1"/>
    <property type="molecule type" value="Genomic_DNA"/>
</dbReference>
<dbReference type="PRINTS" id="PR00081">
    <property type="entry name" value="GDHRDH"/>
</dbReference>
<name>A0ABS8LCX9_9XANT</name>
<dbReference type="PANTHER" id="PTHR42760">
    <property type="entry name" value="SHORT-CHAIN DEHYDROGENASES/REDUCTASES FAMILY MEMBER"/>
    <property type="match status" value="1"/>
</dbReference>
<evidence type="ECO:0000256" key="1">
    <source>
        <dbReference type="ARBA" id="ARBA00006484"/>
    </source>
</evidence>
<dbReference type="Pfam" id="PF13561">
    <property type="entry name" value="adh_short_C2"/>
    <property type="match status" value="1"/>
</dbReference>
<sequence>MGYLSGGDRWCSVSRSDRVMSMASIATTDAFGLIDKTILVTGASSGIGAAVATLCARLGATVVLNGRDMQRLEDVAADLAGSGHSVIAGDLTDEQTRVRLLGASERYHGVASCAGVAALVPFRMAAEKHLQHMLSINYLAPITLTQQLLFKRRLAEGASLVYVSALSARAAPQAAAGYAASKAALEAAVRTLALEQAKHGIRANCIAPGYVDTPMLKKLGVAADMDDKIGLTPLGRIDPNDVANGVAYLLSAASRWITRSTLTIDGGISLPIRL</sequence>
<proteinExistence type="inferred from homology"/>
<dbReference type="PANTHER" id="PTHR42760:SF133">
    <property type="entry name" value="3-OXOACYL-[ACYL-CARRIER-PROTEIN] REDUCTASE"/>
    <property type="match status" value="1"/>
</dbReference>
<comment type="similarity">
    <text evidence="1">Belongs to the short-chain dehydrogenases/reductases (SDR) family.</text>
</comment>
<dbReference type="SUPFAM" id="SSF51735">
    <property type="entry name" value="NAD(P)-binding Rossmann-fold domains"/>
    <property type="match status" value="1"/>
</dbReference>
<protein>
    <submittedName>
        <fullName evidence="3">SDR family oxidoreductase</fullName>
    </submittedName>
</protein>
<comment type="caution">
    <text evidence="3">The sequence shown here is derived from an EMBL/GenBank/DDBJ whole genome shotgun (WGS) entry which is preliminary data.</text>
</comment>
<dbReference type="GeneID" id="46980061"/>
<evidence type="ECO:0000256" key="2">
    <source>
        <dbReference type="ARBA" id="ARBA00023002"/>
    </source>
</evidence>
<evidence type="ECO:0000313" key="3">
    <source>
        <dbReference type="EMBL" id="MCC8623607.1"/>
    </source>
</evidence>
<reference evidence="3" key="1">
    <citation type="submission" date="2021-11" db="EMBL/GenBank/DDBJ databases">
        <title>Genome resources and taxonomic validation of 89 Xanthomonas strains.</title>
        <authorList>
            <person name="Tambong J.T."/>
        </authorList>
    </citation>
    <scope>NUCLEOTIDE SEQUENCE</scope>
    <source>
        <strain evidence="3">Bv 5-4A</strain>
    </source>
</reference>
<dbReference type="Gene3D" id="3.40.50.720">
    <property type="entry name" value="NAD(P)-binding Rossmann-like Domain"/>
    <property type="match status" value="1"/>
</dbReference>
<accession>A0ABS8LCX9</accession>
<organism evidence="3 4">
    <name type="scientific">Xanthomonas vesicatoria</name>
    <dbReference type="NCBI Taxonomy" id="56460"/>
    <lineage>
        <taxon>Bacteria</taxon>
        <taxon>Pseudomonadati</taxon>
        <taxon>Pseudomonadota</taxon>
        <taxon>Gammaproteobacteria</taxon>
        <taxon>Lysobacterales</taxon>
        <taxon>Lysobacteraceae</taxon>
        <taxon>Xanthomonas</taxon>
    </lineage>
</organism>
<dbReference type="InterPro" id="IPR002347">
    <property type="entry name" value="SDR_fam"/>
</dbReference>